<gene>
    <name evidence="3" type="ORF">QP027_00510</name>
</gene>
<feature type="compositionally biased region" description="Polar residues" evidence="1">
    <location>
        <begin position="415"/>
        <end position="425"/>
    </location>
</feature>
<dbReference type="PANTHER" id="PTHR37814">
    <property type="entry name" value="CONSERVED MEMBRANE PROTEIN"/>
    <property type="match status" value="1"/>
</dbReference>
<organism evidence="3 4">
    <name type="scientific">Corynebacterium breve</name>
    <dbReference type="NCBI Taxonomy" id="3049799"/>
    <lineage>
        <taxon>Bacteria</taxon>
        <taxon>Bacillati</taxon>
        <taxon>Actinomycetota</taxon>
        <taxon>Actinomycetes</taxon>
        <taxon>Mycobacteriales</taxon>
        <taxon>Corynebacteriaceae</taxon>
        <taxon>Corynebacterium</taxon>
    </lineage>
</organism>
<feature type="transmembrane region" description="Helical" evidence="2">
    <location>
        <begin position="323"/>
        <end position="344"/>
    </location>
</feature>
<keyword evidence="4" id="KW-1185">Reference proteome</keyword>
<feature type="transmembrane region" description="Helical" evidence="2">
    <location>
        <begin position="113"/>
        <end position="132"/>
    </location>
</feature>
<proteinExistence type="predicted"/>
<feature type="transmembrane region" description="Helical" evidence="2">
    <location>
        <begin position="298"/>
        <end position="317"/>
    </location>
</feature>
<feature type="transmembrane region" description="Helical" evidence="2">
    <location>
        <begin position="79"/>
        <end position="101"/>
    </location>
</feature>
<keyword evidence="2" id="KW-1133">Transmembrane helix</keyword>
<keyword evidence="2" id="KW-0472">Membrane</keyword>
<evidence type="ECO:0000313" key="3">
    <source>
        <dbReference type="EMBL" id="WIM67918.1"/>
    </source>
</evidence>
<dbReference type="Proteomes" id="UP001225598">
    <property type="component" value="Chromosome"/>
</dbReference>
<dbReference type="PANTHER" id="PTHR37814:SF1">
    <property type="entry name" value="MEMBRANE PROTEIN"/>
    <property type="match status" value="1"/>
</dbReference>
<evidence type="ECO:0000313" key="4">
    <source>
        <dbReference type="Proteomes" id="UP001225598"/>
    </source>
</evidence>
<evidence type="ECO:0008006" key="5">
    <source>
        <dbReference type="Google" id="ProtNLM"/>
    </source>
</evidence>
<evidence type="ECO:0000256" key="1">
    <source>
        <dbReference type="SAM" id="MobiDB-lite"/>
    </source>
</evidence>
<sequence>MLKQVVSIGLAFVGIIIGAGFASGQETMQYFVAFGTWGIVGALVSSALMIISGISLMQLGSYYQAREHLSVLGSISNRVVTIILDVSTTITLFAVGFIMFAGAGSNLRQQFDLPLWAGGGLMLILVLLTGLLNVDRVTAVIGSITPFIFLFIVLATVWAIVNAQPDIAALNFASQEVDTTLPNWWIAALNYTGFNVITAASMAIVIGGNFLDTKVAGWGGLLGGVIYLILLLLLAFGLFVEVELVNGDDMPALTLINQIHPALGVAMAVVIYGMIFNTAISMFYALGKRLSKRKPQRFYPIFVVSCLIGFVLSFVGFKELIGFVYPMLGYLGLFLIVVVSAAWVRGRANLSVEQRVRIQALDLMRRKMDPRLRFSTAQRRELDRLIAVSHVPSEVFEQTLTKEVSDELDADKDSGFSSESTGGPQ</sequence>
<feature type="transmembrane region" description="Helical" evidence="2">
    <location>
        <begin position="218"/>
        <end position="239"/>
    </location>
</feature>
<evidence type="ECO:0000256" key="2">
    <source>
        <dbReference type="SAM" id="Phobius"/>
    </source>
</evidence>
<keyword evidence="2" id="KW-0812">Transmembrane</keyword>
<feature type="transmembrane region" description="Helical" evidence="2">
    <location>
        <begin position="259"/>
        <end position="286"/>
    </location>
</feature>
<protein>
    <recommendedName>
        <fullName evidence="5">Membrane protein YkvI</fullName>
    </recommendedName>
</protein>
<feature type="transmembrane region" description="Helical" evidence="2">
    <location>
        <begin position="184"/>
        <end position="206"/>
    </location>
</feature>
<reference evidence="3 4" key="1">
    <citation type="submission" date="2023-05" db="EMBL/GenBank/DDBJ databases">
        <title>Corynebacterium suedekumii sp. nov. and Corynebacterium breve sp. nov. isolated from raw cow's milk.</title>
        <authorList>
            <person name="Baer M.K."/>
            <person name="Mehl L."/>
            <person name="Hellmuth R."/>
            <person name="Marke G."/>
            <person name="Lipski A."/>
        </authorList>
    </citation>
    <scope>NUCLEOTIDE SEQUENCE [LARGE SCALE GENOMIC DNA]</scope>
    <source>
        <strain evidence="3 4">R4</strain>
    </source>
</reference>
<name>A0ABY8VEH8_9CORY</name>
<dbReference type="EMBL" id="CP126969">
    <property type="protein sequence ID" value="WIM67918.1"/>
    <property type="molecule type" value="Genomic_DNA"/>
</dbReference>
<dbReference type="RefSeq" id="WP_284825242.1">
    <property type="nucleotide sequence ID" value="NZ_CP126969.1"/>
</dbReference>
<accession>A0ABY8VEH8</accession>
<dbReference type="InterPro" id="IPR038728">
    <property type="entry name" value="YkvI-like"/>
</dbReference>
<feature type="region of interest" description="Disordered" evidence="1">
    <location>
        <begin position="402"/>
        <end position="425"/>
    </location>
</feature>
<feature type="transmembrane region" description="Helical" evidence="2">
    <location>
        <begin position="139"/>
        <end position="161"/>
    </location>
</feature>
<feature type="transmembrane region" description="Helical" evidence="2">
    <location>
        <begin position="34"/>
        <end position="59"/>
    </location>
</feature>